<name>A0A0E3ZTR4_9BACT</name>
<feature type="compositionally biased region" description="Basic and acidic residues" evidence="1">
    <location>
        <begin position="8"/>
        <end position="34"/>
    </location>
</feature>
<feature type="region of interest" description="Disordered" evidence="1">
    <location>
        <begin position="1"/>
        <end position="87"/>
    </location>
</feature>
<organism evidence="2 3">
    <name type="scientific">Spirosoma radiotolerans</name>
    <dbReference type="NCBI Taxonomy" id="1379870"/>
    <lineage>
        <taxon>Bacteria</taxon>
        <taxon>Pseudomonadati</taxon>
        <taxon>Bacteroidota</taxon>
        <taxon>Cytophagia</taxon>
        <taxon>Cytophagales</taxon>
        <taxon>Cytophagaceae</taxon>
        <taxon>Spirosoma</taxon>
    </lineage>
</organism>
<feature type="region of interest" description="Disordered" evidence="1">
    <location>
        <begin position="112"/>
        <end position="161"/>
    </location>
</feature>
<feature type="compositionally biased region" description="Basic and acidic residues" evidence="1">
    <location>
        <begin position="148"/>
        <end position="161"/>
    </location>
</feature>
<dbReference type="RefSeq" id="WP_046375585.1">
    <property type="nucleotide sequence ID" value="NZ_CP010429.1"/>
</dbReference>
<feature type="compositionally biased region" description="Basic and acidic residues" evidence="1">
    <location>
        <begin position="120"/>
        <end position="141"/>
    </location>
</feature>
<dbReference type="STRING" id="1379870.SD10_02770"/>
<evidence type="ECO:0000313" key="3">
    <source>
        <dbReference type="Proteomes" id="UP000033054"/>
    </source>
</evidence>
<accession>A0A0E3ZTR4</accession>
<dbReference type="KEGG" id="srd:SD10_02770"/>
<evidence type="ECO:0000256" key="1">
    <source>
        <dbReference type="SAM" id="MobiDB-lite"/>
    </source>
</evidence>
<dbReference type="AlphaFoldDB" id="A0A0E3ZTR4"/>
<keyword evidence="3" id="KW-1185">Reference proteome</keyword>
<evidence type="ECO:0000313" key="2">
    <source>
        <dbReference type="EMBL" id="AKD53990.1"/>
    </source>
</evidence>
<dbReference type="PATRIC" id="fig|1379870.5.peg.611"/>
<dbReference type="HOGENOM" id="CLU_1692881_0_0_10"/>
<dbReference type="EMBL" id="CP010429">
    <property type="protein sequence ID" value="AKD53990.1"/>
    <property type="molecule type" value="Genomic_DNA"/>
</dbReference>
<dbReference type="OrthoDB" id="956859at2"/>
<sequence>MATTSPFDPDKLDPEFYSRDPNQHGDSDYGRESEGVGNNSYRDATSGLDMETENLNITKDTRVAHEGEGRVGEPKGESLGGTQEWDVDADAISDQPKGRMMSDEAARKLGEVAENPSDDALLHRSDATYLEEGDRPGEGYDPHNVGYDGKEKTDVSKEDTH</sequence>
<gene>
    <name evidence="2" type="ORF">SD10_02770</name>
</gene>
<dbReference type="Proteomes" id="UP000033054">
    <property type="component" value="Chromosome"/>
</dbReference>
<proteinExistence type="predicted"/>
<feature type="compositionally biased region" description="Basic and acidic residues" evidence="1">
    <location>
        <begin position="59"/>
        <end position="76"/>
    </location>
</feature>
<protein>
    <submittedName>
        <fullName evidence="2">Uncharacterized protein</fullName>
    </submittedName>
</protein>
<reference evidence="2 3" key="1">
    <citation type="journal article" date="2014" name="Curr. Microbiol.">
        <title>Spirosoma radiotolerans sp. nov., a gamma-radiation-resistant bacterium isolated from gamma ray-irradiated soil.</title>
        <authorList>
            <person name="Lee J.J."/>
            <person name="Srinivasan S."/>
            <person name="Lim S."/>
            <person name="Joe M."/>
            <person name="Im S."/>
            <person name="Bae S.I."/>
            <person name="Park K.R."/>
            <person name="Han J.H."/>
            <person name="Park S.H."/>
            <person name="Joo B.M."/>
            <person name="Park S.J."/>
            <person name="Kim M.K."/>
        </authorList>
    </citation>
    <scope>NUCLEOTIDE SEQUENCE [LARGE SCALE GENOMIC DNA]</scope>
    <source>
        <strain evidence="2 3">DG5A</strain>
    </source>
</reference>